<dbReference type="AlphaFoldDB" id="A0A918HE15"/>
<gene>
    <name evidence="10" type="primary">add</name>
    <name evidence="10" type="ORF">GCM10014713_54860</name>
</gene>
<dbReference type="InterPro" id="IPR006330">
    <property type="entry name" value="Ado/ade_deaminase"/>
</dbReference>
<dbReference type="SUPFAM" id="SSF51556">
    <property type="entry name" value="Metallo-dependent hydrolases"/>
    <property type="match status" value="1"/>
</dbReference>
<dbReference type="InterPro" id="IPR001365">
    <property type="entry name" value="A_deaminase_dom"/>
</dbReference>
<dbReference type="Pfam" id="PF00962">
    <property type="entry name" value="A_deaminase"/>
    <property type="match status" value="1"/>
</dbReference>
<dbReference type="PANTHER" id="PTHR11409">
    <property type="entry name" value="ADENOSINE DEAMINASE"/>
    <property type="match status" value="1"/>
</dbReference>
<feature type="signal peptide" evidence="8">
    <location>
        <begin position="1"/>
        <end position="33"/>
    </location>
</feature>
<comment type="cofactor">
    <cofactor evidence="1">
        <name>Zn(2+)</name>
        <dbReference type="ChEBI" id="CHEBI:29105"/>
    </cofactor>
</comment>
<dbReference type="GO" id="GO:0043103">
    <property type="term" value="P:hypoxanthine salvage"/>
    <property type="evidence" value="ECO:0007669"/>
    <property type="project" value="TreeGrafter"/>
</dbReference>
<keyword evidence="6" id="KW-0862">Zinc</keyword>
<dbReference type="Gene3D" id="3.20.20.140">
    <property type="entry name" value="Metal-dependent hydrolases"/>
    <property type="match status" value="1"/>
</dbReference>
<dbReference type="EMBL" id="BMQQ01000026">
    <property type="protein sequence ID" value="GGT54001.1"/>
    <property type="molecule type" value="Genomic_DNA"/>
</dbReference>
<evidence type="ECO:0000256" key="7">
    <source>
        <dbReference type="SAM" id="MobiDB-lite"/>
    </source>
</evidence>
<proteinExistence type="inferred from homology"/>
<accession>A0A918HE15</accession>
<evidence type="ECO:0000256" key="2">
    <source>
        <dbReference type="ARBA" id="ARBA00006676"/>
    </source>
</evidence>
<evidence type="ECO:0000256" key="3">
    <source>
        <dbReference type="ARBA" id="ARBA00012784"/>
    </source>
</evidence>
<comment type="similarity">
    <text evidence="2">Belongs to the metallo-dependent hydrolases superfamily. Adenosine and AMP deaminases family.</text>
</comment>
<name>A0A918HE15_9ACTN</name>
<feature type="domain" description="Adenosine deaminase" evidence="9">
    <location>
        <begin position="260"/>
        <end position="468"/>
    </location>
</feature>
<keyword evidence="5" id="KW-0378">Hydrolase</keyword>
<evidence type="ECO:0000313" key="10">
    <source>
        <dbReference type="EMBL" id="GGT54001.1"/>
    </source>
</evidence>
<dbReference type="PANTHER" id="PTHR11409:SF43">
    <property type="entry name" value="ADENOSINE DEAMINASE"/>
    <property type="match status" value="1"/>
</dbReference>
<evidence type="ECO:0000313" key="11">
    <source>
        <dbReference type="Proteomes" id="UP000619486"/>
    </source>
</evidence>
<feature type="region of interest" description="Disordered" evidence="7">
    <location>
        <begin position="476"/>
        <end position="499"/>
    </location>
</feature>
<dbReference type="GO" id="GO:0046103">
    <property type="term" value="P:inosine biosynthetic process"/>
    <property type="evidence" value="ECO:0007669"/>
    <property type="project" value="TreeGrafter"/>
</dbReference>
<evidence type="ECO:0000256" key="8">
    <source>
        <dbReference type="SAM" id="SignalP"/>
    </source>
</evidence>
<keyword evidence="4" id="KW-0479">Metal-binding</keyword>
<feature type="region of interest" description="Disordered" evidence="7">
    <location>
        <begin position="31"/>
        <end position="51"/>
    </location>
</feature>
<evidence type="ECO:0000256" key="6">
    <source>
        <dbReference type="ARBA" id="ARBA00022833"/>
    </source>
</evidence>
<feature type="compositionally biased region" description="Basic and acidic residues" evidence="7">
    <location>
        <begin position="480"/>
        <end position="494"/>
    </location>
</feature>
<dbReference type="Proteomes" id="UP000619486">
    <property type="component" value="Unassembled WGS sequence"/>
</dbReference>
<dbReference type="GO" id="GO:0005829">
    <property type="term" value="C:cytosol"/>
    <property type="evidence" value="ECO:0007669"/>
    <property type="project" value="TreeGrafter"/>
</dbReference>
<evidence type="ECO:0000259" key="9">
    <source>
        <dbReference type="Pfam" id="PF00962"/>
    </source>
</evidence>
<dbReference type="GO" id="GO:0004000">
    <property type="term" value="F:adenosine deaminase activity"/>
    <property type="evidence" value="ECO:0007669"/>
    <property type="project" value="TreeGrafter"/>
</dbReference>
<reference evidence="10" key="1">
    <citation type="journal article" date="2014" name="Int. J. Syst. Evol. Microbiol.">
        <title>Complete genome sequence of Corynebacterium casei LMG S-19264T (=DSM 44701T), isolated from a smear-ripened cheese.</title>
        <authorList>
            <consortium name="US DOE Joint Genome Institute (JGI-PGF)"/>
            <person name="Walter F."/>
            <person name="Albersmeier A."/>
            <person name="Kalinowski J."/>
            <person name="Ruckert C."/>
        </authorList>
    </citation>
    <scope>NUCLEOTIDE SEQUENCE</scope>
    <source>
        <strain evidence="10">JCM 3172</strain>
    </source>
</reference>
<evidence type="ECO:0000256" key="1">
    <source>
        <dbReference type="ARBA" id="ARBA00001947"/>
    </source>
</evidence>
<reference evidence="10" key="2">
    <citation type="submission" date="2020-09" db="EMBL/GenBank/DDBJ databases">
        <authorList>
            <person name="Sun Q."/>
            <person name="Ohkuma M."/>
        </authorList>
    </citation>
    <scope>NUCLEOTIDE SEQUENCE</scope>
    <source>
        <strain evidence="10">JCM 3172</strain>
    </source>
</reference>
<dbReference type="GO" id="GO:0006154">
    <property type="term" value="P:adenosine catabolic process"/>
    <property type="evidence" value="ECO:0007669"/>
    <property type="project" value="TreeGrafter"/>
</dbReference>
<evidence type="ECO:0000256" key="5">
    <source>
        <dbReference type="ARBA" id="ARBA00022801"/>
    </source>
</evidence>
<keyword evidence="8" id="KW-0732">Signal</keyword>
<sequence length="531" mass="57923">MKRAVKRAARKRSAAVLAALTVLCLLPATPPSAARTPGPDVTRPLPTTAAERRTDDRLHALVGDPVRRGAFFRALPKGGDLHNHLAGAVRTETLIGFAVEAGLCVDEATMTAVAPPCGPGRRPAVDTTTDPAFRDALVRAWSMEDFPPGQSGHDHFFATFGKFALATRGNRGRMLADVAGTLARHNQFYLETMDGFAVAGAAALAAGTGYDPDLDRMHRALLADGRMDRLVAQARRETDAAEAQFRTSARCDTPAPDPGCSLTVRWIPHVLRESTPQHVFTQMVLAMRLAERDPRHVAVNLLQPEDGPIALRDYRLHMRMLAHLRGLYPRAHVTLHAGELVPGLVKPEHLTFHIGDAVRTARAERIGHGVDLRHEDGTRQLLRTMARREVAVETPLTSNAQILGVFGAEHPFMTYRRHGVPVVLATDDPGVSRITISHEYERAALTYGLSYPELKDLARASLEYAFLPGRSLWSGNPTRDGYRPDGPCRAERPGTSRPGPSCAAFLAGSPKAAVQWRQEAAFTVFEAREGR</sequence>
<organism evidence="10 11">
    <name type="scientific">Streptomyces purpureus</name>
    <dbReference type="NCBI Taxonomy" id="1951"/>
    <lineage>
        <taxon>Bacteria</taxon>
        <taxon>Bacillati</taxon>
        <taxon>Actinomycetota</taxon>
        <taxon>Actinomycetes</taxon>
        <taxon>Kitasatosporales</taxon>
        <taxon>Streptomycetaceae</taxon>
        <taxon>Streptomyces</taxon>
    </lineage>
</organism>
<protein>
    <recommendedName>
        <fullName evidence="3">adenosine deaminase</fullName>
        <ecNumber evidence="3">3.5.4.4</ecNumber>
    </recommendedName>
</protein>
<dbReference type="InterPro" id="IPR032466">
    <property type="entry name" value="Metal_Hydrolase"/>
</dbReference>
<dbReference type="GO" id="GO:0046872">
    <property type="term" value="F:metal ion binding"/>
    <property type="evidence" value="ECO:0007669"/>
    <property type="project" value="UniProtKB-KW"/>
</dbReference>
<keyword evidence="11" id="KW-1185">Reference proteome</keyword>
<feature type="chain" id="PRO_5037066560" description="adenosine deaminase" evidence="8">
    <location>
        <begin position="34"/>
        <end position="531"/>
    </location>
</feature>
<comment type="caution">
    <text evidence="10">The sequence shown here is derived from an EMBL/GenBank/DDBJ whole genome shotgun (WGS) entry which is preliminary data.</text>
</comment>
<dbReference type="RefSeq" id="WP_040875168.1">
    <property type="nucleotide sequence ID" value="NZ_BMQQ01000026.1"/>
</dbReference>
<evidence type="ECO:0000256" key="4">
    <source>
        <dbReference type="ARBA" id="ARBA00022723"/>
    </source>
</evidence>
<dbReference type="EC" id="3.5.4.4" evidence="3"/>